<comment type="caution">
    <text evidence="2">The sequence shown here is derived from an EMBL/GenBank/DDBJ whole genome shotgun (WGS) entry which is preliminary data.</text>
</comment>
<dbReference type="EMBL" id="JACFXV010000043">
    <property type="protein sequence ID" value="MBA5776520.1"/>
    <property type="molecule type" value="Genomic_DNA"/>
</dbReference>
<proteinExistence type="predicted"/>
<feature type="transmembrane region" description="Helical" evidence="1">
    <location>
        <begin position="58"/>
        <end position="79"/>
    </location>
</feature>
<keyword evidence="3" id="KW-1185">Reference proteome</keyword>
<protein>
    <submittedName>
        <fullName evidence="2">Uncharacterized protein</fullName>
    </submittedName>
</protein>
<evidence type="ECO:0000313" key="2">
    <source>
        <dbReference type="EMBL" id="MBA5776520.1"/>
    </source>
</evidence>
<reference evidence="2 3" key="1">
    <citation type="submission" date="2020-07" db="EMBL/GenBank/DDBJ databases">
        <title>Stappia sp., F7233, whole genome shotgun sequencing project.</title>
        <authorList>
            <person name="Jiang S."/>
            <person name="Liu Z.W."/>
            <person name="Du Z.J."/>
        </authorList>
    </citation>
    <scope>NUCLEOTIDE SEQUENCE [LARGE SCALE GENOMIC DNA]</scope>
    <source>
        <strain evidence="2 3">F7233</strain>
    </source>
</reference>
<dbReference type="RefSeq" id="WP_182162991.1">
    <property type="nucleotide sequence ID" value="NZ_JACFXV010000043.1"/>
</dbReference>
<dbReference type="Proteomes" id="UP000541109">
    <property type="component" value="Unassembled WGS sequence"/>
</dbReference>
<keyword evidence="1" id="KW-0812">Transmembrane</keyword>
<accession>A0A839AA45</accession>
<evidence type="ECO:0000256" key="1">
    <source>
        <dbReference type="SAM" id="Phobius"/>
    </source>
</evidence>
<keyword evidence="1" id="KW-1133">Transmembrane helix</keyword>
<organism evidence="2 3">
    <name type="scientific">Stappia albiluteola</name>
    <dbReference type="NCBI Taxonomy" id="2758565"/>
    <lineage>
        <taxon>Bacteria</taxon>
        <taxon>Pseudomonadati</taxon>
        <taxon>Pseudomonadota</taxon>
        <taxon>Alphaproteobacteria</taxon>
        <taxon>Hyphomicrobiales</taxon>
        <taxon>Stappiaceae</taxon>
        <taxon>Stappia</taxon>
    </lineage>
</organism>
<evidence type="ECO:0000313" key="3">
    <source>
        <dbReference type="Proteomes" id="UP000541109"/>
    </source>
</evidence>
<sequence length="109" mass="11624">MNDLAFFEPNSVLTAGGASFVIQLVANTLAQFGVGQRWTAGLLSLVLAGLNADPQLNVAWLILMTVINACFLFCTALGLSQSFRQVGGGGLGFGATRDTAWTRFFSSWF</sequence>
<gene>
    <name evidence="2" type="ORF">H2509_05210</name>
</gene>
<dbReference type="AlphaFoldDB" id="A0A839AA45"/>
<name>A0A839AA45_9HYPH</name>
<keyword evidence="1" id="KW-0472">Membrane</keyword>